<dbReference type="SUPFAM" id="SSF57716">
    <property type="entry name" value="Glucocorticoid receptor-like (DNA-binding domain)"/>
    <property type="match status" value="1"/>
</dbReference>
<dbReference type="PANTHER" id="PTHR47255:SF4">
    <property type="entry name" value="GATA ZINC FINGER DOMAIN-CONTAINING PROTEIN 12"/>
    <property type="match status" value="1"/>
</dbReference>
<feature type="compositionally biased region" description="Low complexity" evidence="5">
    <location>
        <begin position="113"/>
        <end position="131"/>
    </location>
</feature>
<keyword evidence="2 4" id="KW-0863">Zinc-finger</keyword>
<dbReference type="CDD" id="cd00202">
    <property type="entry name" value="ZnF_GATA"/>
    <property type="match status" value="1"/>
</dbReference>
<feature type="region of interest" description="Disordered" evidence="5">
    <location>
        <begin position="113"/>
        <end position="143"/>
    </location>
</feature>
<evidence type="ECO:0000259" key="6">
    <source>
        <dbReference type="PROSITE" id="PS50114"/>
    </source>
</evidence>
<dbReference type="EMBL" id="HBDY01013276">
    <property type="protein sequence ID" value="CAD8246149.1"/>
    <property type="molecule type" value="Transcribed_RNA"/>
</dbReference>
<dbReference type="PROSITE" id="PS50114">
    <property type="entry name" value="GATA_ZN_FINGER_2"/>
    <property type="match status" value="1"/>
</dbReference>
<accession>A0A7R9TV49</accession>
<evidence type="ECO:0000256" key="4">
    <source>
        <dbReference type="PROSITE-ProRule" id="PRU00094"/>
    </source>
</evidence>
<dbReference type="InterPro" id="IPR000679">
    <property type="entry name" value="Znf_GATA"/>
</dbReference>
<protein>
    <recommendedName>
        <fullName evidence="6">GATA-type domain-containing protein</fullName>
    </recommendedName>
</protein>
<proteinExistence type="predicted"/>
<feature type="domain" description="GATA-type" evidence="6">
    <location>
        <begin position="145"/>
        <end position="205"/>
    </location>
</feature>
<evidence type="ECO:0000256" key="1">
    <source>
        <dbReference type="ARBA" id="ARBA00022723"/>
    </source>
</evidence>
<name>A0A7R9TV49_MICPS</name>
<organism evidence="7">
    <name type="scientific">Micromonas pusilla</name>
    <name type="common">Picoplanktonic green alga</name>
    <name type="synonym">Chromulina pusilla</name>
    <dbReference type="NCBI Taxonomy" id="38833"/>
    <lineage>
        <taxon>Eukaryota</taxon>
        <taxon>Viridiplantae</taxon>
        <taxon>Chlorophyta</taxon>
        <taxon>Mamiellophyceae</taxon>
        <taxon>Mamiellales</taxon>
        <taxon>Mamiellaceae</taxon>
        <taxon>Micromonas</taxon>
    </lineage>
</organism>
<dbReference type="InterPro" id="IPR052138">
    <property type="entry name" value="GATA_ZnFinger_Domain"/>
</dbReference>
<gene>
    <name evidence="7" type="ORF">MPUS1402_LOCUS10054</name>
</gene>
<dbReference type="GO" id="GO:0043565">
    <property type="term" value="F:sequence-specific DNA binding"/>
    <property type="evidence" value="ECO:0007669"/>
    <property type="project" value="InterPro"/>
</dbReference>
<feature type="compositionally biased region" description="Low complexity" evidence="5">
    <location>
        <begin position="7"/>
        <end position="24"/>
    </location>
</feature>
<dbReference type="SMART" id="SM00401">
    <property type="entry name" value="ZnF_GATA"/>
    <property type="match status" value="1"/>
</dbReference>
<dbReference type="GO" id="GO:0008270">
    <property type="term" value="F:zinc ion binding"/>
    <property type="evidence" value="ECO:0007669"/>
    <property type="project" value="UniProtKB-KW"/>
</dbReference>
<dbReference type="PANTHER" id="PTHR47255">
    <property type="entry name" value="GATA TRANSCRIPTION FACTOR 22-RELATED"/>
    <property type="match status" value="1"/>
</dbReference>
<evidence type="ECO:0000313" key="7">
    <source>
        <dbReference type="EMBL" id="CAD8246149.1"/>
    </source>
</evidence>
<evidence type="ECO:0000256" key="5">
    <source>
        <dbReference type="SAM" id="MobiDB-lite"/>
    </source>
</evidence>
<evidence type="ECO:0000256" key="2">
    <source>
        <dbReference type="ARBA" id="ARBA00022771"/>
    </source>
</evidence>
<feature type="region of interest" description="Disordered" evidence="5">
    <location>
        <begin position="1"/>
        <end position="24"/>
    </location>
</feature>
<dbReference type="AlphaFoldDB" id="A0A7R9TV49"/>
<keyword evidence="3" id="KW-0862">Zinc</keyword>
<dbReference type="Pfam" id="PF00320">
    <property type="entry name" value="GATA"/>
    <property type="match status" value="1"/>
</dbReference>
<keyword evidence="1" id="KW-0479">Metal-binding</keyword>
<dbReference type="InterPro" id="IPR013088">
    <property type="entry name" value="Znf_NHR/GATA"/>
</dbReference>
<dbReference type="GO" id="GO:0006355">
    <property type="term" value="P:regulation of DNA-templated transcription"/>
    <property type="evidence" value="ECO:0007669"/>
    <property type="project" value="InterPro"/>
</dbReference>
<sequence>MASANNAAETAPQPSQAPSAHHAPHAVAHPGLVLPQQAMNAPAKLARYGEHARPLSNHQVPSLVEVQMLLNRGRAMLGVPPLPMTKVPSLKELNARVASPVALPFVAIAQQQYEQQQQQQQHANDARAAAANPPPDPSGDGDLAPCAGKVCFNCRTQKTPLWRNGPDGPKTLCNACGVRFKLGKLPPPGGFPPGHVIPKPPPRKRPAGKLVDAEGKVKKQRVGGDEANPNLTGARKKKRTIRLHNPNANGFHHNDENHGARFTAHGKLHAARSAEAMTEYDGAVLLMVLAGLYNQ</sequence>
<reference evidence="7" key="1">
    <citation type="submission" date="2021-01" db="EMBL/GenBank/DDBJ databases">
        <authorList>
            <person name="Corre E."/>
            <person name="Pelletier E."/>
            <person name="Niang G."/>
            <person name="Scheremetjew M."/>
            <person name="Finn R."/>
            <person name="Kale V."/>
            <person name="Holt S."/>
            <person name="Cochrane G."/>
            <person name="Meng A."/>
            <person name="Brown T."/>
            <person name="Cohen L."/>
        </authorList>
    </citation>
    <scope>NUCLEOTIDE SEQUENCE</scope>
    <source>
        <strain evidence="7">RCC1614</strain>
    </source>
</reference>
<dbReference type="Gene3D" id="3.30.50.10">
    <property type="entry name" value="Erythroid Transcription Factor GATA-1, subunit A"/>
    <property type="match status" value="1"/>
</dbReference>
<feature type="region of interest" description="Disordered" evidence="5">
    <location>
        <begin position="216"/>
        <end position="236"/>
    </location>
</feature>
<evidence type="ECO:0000256" key="3">
    <source>
        <dbReference type="ARBA" id="ARBA00022833"/>
    </source>
</evidence>
<dbReference type="PROSITE" id="PS00344">
    <property type="entry name" value="GATA_ZN_FINGER_1"/>
    <property type="match status" value="1"/>
</dbReference>